<evidence type="ECO:0000256" key="4">
    <source>
        <dbReference type="ARBA" id="ARBA00022989"/>
    </source>
</evidence>
<feature type="transmembrane region" description="Helical" evidence="6">
    <location>
        <begin position="37"/>
        <end position="57"/>
    </location>
</feature>
<reference evidence="7 8" key="1">
    <citation type="submission" date="2017-02" db="EMBL/GenBank/DDBJ databases">
        <title>Genome sequence of the nitrite-oxidizing bacterium Nitrobacter vulgaris strain Ab1.</title>
        <authorList>
            <person name="Mellbye B.L."/>
            <person name="Davis E.W."/>
            <person name="Spieck E."/>
            <person name="Chang J.H."/>
            <person name="Bottomley P.J."/>
            <person name="Sayavedra-Soto L.A."/>
        </authorList>
    </citation>
    <scope>NUCLEOTIDE SEQUENCE [LARGE SCALE GENOMIC DNA]</scope>
    <source>
        <strain evidence="7 8">Ab1</strain>
    </source>
</reference>
<proteinExistence type="inferred from homology"/>
<dbReference type="EMBL" id="MWPQ01000041">
    <property type="protein sequence ID" value="OPH82732.1"/>
    <property type="molecule type" value="Genomic_DNA"/>
</dbReference>
<dbReference type="Proteomes" id="UP000189940">
    <property type="component" value="Unassembled WGS sequence"/>
</dbReference>
<evidence type="ECO:0000256" key="6">
    <source>
        <dbReference type="SAM" id="Phobius"/>
    </source>
</evidence>
<comment type="subcellular location">
    <subcellularLocation>
        <location evidence="1">Membrane</location>
        <topology evidence="1">Multi-pass membrane protein</topology>
    </subcellularLocation>
</comment>
<dbReference type="Gene3D" id="1.20.120.1630">
    <property type="match status" value="1"/>
</dbReference>
<feature type="transmembrane region" description="Helical" evidence="6">
    <location>
        <begin position="5"/>
        <end position="25"/>
    </location>
</feature>
<dbReference type="OrthoDB" id="7066299at2"/>
<feature type="transmembrane region" description="Helical" evidence="6">
    <location>
        <begin position="103"/>
        <end position="127"/>
    </location>
</feature>
<name>A0A1V4HYT3_NITVU</name>
<dbReference type="InterPro" id="IPR033580">
    <property type="entry name" value="Nurim-like"/>
</dbReference>
<keyword evidence="4 6" id="KW-1133">Transmembrane helix</keyword>
<accession>A0A1V4HYT3</accession>
<evidence type="ECO:0000256" key="2">
    <source>
        <dbReference type="ARBA" id="ARBA00010631"/>
    </source>
</evidence>
<evidence type="ECO:0000256" key="3">
    <source>
        <dbReference type="ARBA" id="ARBA00022692"/>
    </source>
</evidence>
<evidence type="ECO:0000256" key="1">
    <source>
        <dbReference type="ARBA" id="ARBA00004141"/>
    </source>
</evidence>
<comment type="caution">
    <text evidence="7">The sequence shown here is derived from an EMBL/GenBank/DDBJ whole genome shotgun (WGS) entry which is preliminary data.</text>
</comment>
<keyword evidence="5 6" id="KW-0472">Membrane</keyword>
<feature type="transmembrane region" description="Helical" evidence="6">
    <location>
        <begin position="77"/>
        <end position="97"/>
    </location>
</feature>
<sequence length="245" mass="27724">MAYGVVCHASFIVGVGAMIVMMFFGMSRSLGRLDAPWSVAANLALLLQFPLAHSALLGRRGARLLARAAPRRIGQDLATTTYAIIASIQVALLFLGWSPSGIIWWQAQGFALTTLCTLYLVSWLLLLKAIRDAGFAQQIGLLGWWAVYQNVPPCYAPMPQRGLFRFYRQPIYVAFAMTLWTVPTWTPDQLEVAIVLTLYCVTGPLLKERRFSRRFGEQFRAYQRRVPYWLPLYRTRMPTAEPDDV</sequence>
<organism evidence="7 8">
    <name type="scientific">Nitrobacter vulgaris</name>
    <dbReference type="NCBI Taxonomy" id="29421"/>
    <lineage>
        <taxon>Bacteria</taxon>
        <taxon>Pseudomonadati</taxon>
        <taxon>Pseudomonadota</taxon>
        <taxon>Alphaproteobacteria</taxon>
        <taxon>Hyphomicrobiales</taxon>
        <taxon>Nitrobacteraceae</taxon>
        <taxon>Nitrobacter</taxon>
    </lineage>
</organism>
<evidence type="ECO:0000313" key="7">
    <source>
        <dbReference type="EMBL" id="OPH82732.1"/>
    </source>
</evidence>
<protein>
    <submittedName>
        <fullName evidence="7">Uncharacterized protein</fullName>
    </submittedName>
</protein>
<dbReference type="PANTHER" id="PTHR31040">
    <property type="entry name" value="NURIM"/>
    <property type="match status" value="1"/>
</dbReference>
<dbReference type="STRING" id="29421.B2M20_10850"/>
<evidence type="ECO:0000313" key="8">
    <source>
        <dbReference type="Proteomes" id="UP000189940"/>
    </source>
</evidence>
<gene>
    <name evidence="7" type="ORF">B2M20_10850</name>
</gene>
<evidence type="ECO:0000256" key="5">
    <source>
        <dbReference type="ARBA" id="ARBA00023136"/>
    </source>
</evidence>
<keyword evidence="3 6" id="KW-0812">Transmembrane</keyword>
<comment type="similarity">
    <text evidence="2">Belongs to the nurim family.</text>
</comment>
<dbReference type="GO" id="GO:0016020">
    <property type="term" value="C:membrane"/>
    <property type="evidence" value="ECO:0007669"/>
    <property type="project" value="UniProtKB-SubCell"/>
</dbReference>
<dbReference type="PANTHER" id="PTHR31040:SF1">
    <property type="entry name" value="NURIM"/>
    <property type="match status" value="1"/>
</dbReference>
<keyword evidence="8" id="KW-1185">Reference proteome</keyword>
<dbReference type="AlphaFoldDB" id="A0A1V4HYT3"/>